<dbReference type="GO" id="GO:0005737">
    <property type="term" value="C:cytoplasm"/>
    <property type="evidence" value="ECO:0007669"/>
    <property type="project" value="TreeGrafter"/>
</dbReference>
<protein>
    <submittedName>
        <fullName evidence="3">Amidohydrolase</fullName>
    </submittedName>
</protein>
<keyword evidence="4" id="KW-1185">Reference proteome</keyword>
<feature type="binding site" evidence="2">
    <location>
        <position position="199"/>
    </location>
    <ligand>
        <name>Mn(2+)</name>
        <dbReference type="ChEBI" id="CHEBI:29035"/>
        <label>2</label>
    </ligand>
</feature>
<dbReference type="OrthoDB" id="9156083at2"/>
<gene>
    <name evidence="3" type="ORF">HMPREF9440_00463</name>
</gene>
<feature type="binding site" evidence="2">
    <location>
        <position position="175"/>
    </location>
    <ligand>
        <name>Mn(2+)</name>
        <dbReference type="ChEBI" id="CHEBI:29035"/>
        <label>2</label>
    </ligand>
</feature>
<reference evidence="3 4" key="1">
    <citation type="submission" date="2011-11" db="EMBL/GenBank/DDBJ databases">
        <authorList>
            <person name="Weinstock G."/>
            <person name="Sodergren E."/>
            <person name="Clifton S."/>
            <person name="Fulton L."/>
            <person name="Fulton B."/>
            <person name="Courtney L."/>
            <person name="Fronick C."/>
            <person name="Harrison M."/>
            <person name="Strong C."/>
            <person name="Farmer C."/>
            <person name="Delahaunty K."/>
            <person name="Markovic C."/>
            <person name="Hall O."/>
            <person name="Minx P."/>
            <person name="Tomlinson C."/>
            <person name="Mitreva M."/>
            <person name="Hou S."/>
            <person name="Chen J."/>
            <person name="Wollam A."/>
            <person name="Pepin K.H."/>
            <person name="Johnson M."/>
            <person name="Bhonagiri V."/>
            <person name="Zhang X."/>
            <person name="Suruliraj S."/>
            <person name="Warren W."/>
            <person name="Chinwalla A."/>
            <person name="Mardis E.R."/>
            <person name="Wilson R.K."/>
        </authorList>
    </citation>
    <scope>NUCLEOTIDE SEQUENCE [LARGE SCALE GENOMIC DNA]</scope>
    <source>
        <strain evidence="3 4">YIT 11816</strain>
    </source>
</reference>
<dbReference type="PATRIC" id="fig|762967.3.peg.387"/>
<dbReference type="InterPro" id="IPR017439">
    <property type="entry name" value="Amidohydrolase"/>
</dbReference>
<evidence type="ECO:0000256" key="2">
    <source>
        <dbReference type="PIRSR" id="PIRSR005962-1"/>
    </source>
</evidence>
<dbReference type="Proteomes" id="UP000004956">
    <property type="component" value="Unassembled WGS sequence"/>
</dbReference>
<dbReference type="RefSeq" id="WP_008540974.1">
    <property type="nucleotide sequence ID" value="NZ_JH604880.1"/>
</dbReference>
<dbReference type="PANTHER" id="PTHR30575">
    <property type="entry name" value="PEPTIDASE M20"/>
    <property type="match status" value="1"/>
</dbReference>
<dbReference type="HOGENOM" id="CLU_023257_2_1_4"/>
<dbReference type="InterPro" id="IPR002933">
    <property type="entry name" value="Peptidase_M20"/>
</dbReference>
<feature type="binding site" evidence="2">
    <location>
        <position position="393"/>
    </location>
    <ligand>
        <name>Mn(2+)</name>
        <dbReference type="ChEBI" id="CHEBI:29035"/>
        <label>2</label>
    </ligand>
</feature>
<dbReference type="GO" id="GO:0016805">
    <property type="term" value="F:dipeptidase activity"/>
    <property type="evidence" value="ECO:0007669"/>
    <property type="project" value="TreeGrafter"/>
</dbReference>
<dbReference type="SUPFAM" id="SSF53187">
    <property type="entry name" value="Zn-dependent exopeptidases"/>
    <property type="match status" value="1"/>
</dbReference>
<evidence type="ECO:0000313" key="4">
    <source>
        <dbReference type="Proteomes" id="UP000004956"/>
    </source>
</evidence>
<dbReference type="SUPFAM" id="SSF55031">
    <property type="entry name" value="Bacterial exopeptidase dimerisation domain"/>
    <property type="match status" value="1"/>
</dbReference>
<dbReference type="Gene3D" id="3.40.630.10">
    <property type="entry name" value="Zn peptidases"/>
    <property type="match status" value="2"/>
</dbReference>
<dbReference type="GO" id="GO:0071713">
    <property type="term" value="F:para-aminobenzoyl-glutamate hydrolase activity"/>
    <property type="evidence" value="ECO:0007669"/>
    <property type="project" value="TreeGrafter"/>
</dbReference>
<comment type="caution">
    <text evidence="3">The sequence shown here is derived from an EMBL/GenBank/DDBJ whole genome shotgun (WGS) entry which is preliminary data.</text>
</comment>
<comment type="cofactor">
    <cofactor evidence="2">
        <name>Mn(2+)</name>
        <dbReference type="ChEBI" id="CHEBI:29035"/>
    </cofactor>
    <text evidence="2">The Mn(2+) ion enhances activity.</text>
</comment>
<dbReference type="PANTHER" id="PTHR30575:SF3">
    <property type="entry name" value="PEPTIDASE M20 DIMERISATION DOMAIN-CONTAINING PROTEIN"/>
    <property type="match status" value="1"/>
</dbReference>
<feature type="binding site" evidence="2">
    <location>
        <position position="139"/>
    </location>
    <ligand>
        <name>Mn(2+)</name>
        <dbReference type="ChEBI" id="CHEBI:29035"/>
        <label>2</label>
    </ligand>
</feature>
<organism evidence="3 4">
    <name type="scientific">Sutterella parvirubra YIT 11816</name>
    <dbReference type="NCBI Taxonomy" id="762967"/>
    <lineage>
        <taxon>Bacteria</taxon>
        <taxon>Pseudomonadati</taxon>
        <taxon>Pseudomonadota</taxon>
        <taxon>Betaproteobacteria</taxon>
        <taxon>Burkholderiales</taxon>
        <taxon>Sutterellaceae</taxon>
        <taxon>Sutterella</taxon>
    </lineage>
</organism>
<dbReference type="GO" id="GO:0046872">
    <property type="term" value="F:metal ion binding"/>
    <property type="evidence" value="ECO:0007669"/>
    <property type="project" value="UniProtKB-KW"/>
</dbReference>
<dbReference type="STRING" id="762967.HMPREF9440_00463"/>
<dbReference type="PIRSF" id="PIRSF005962">
    <property type="entry name" value="Pept_M20D_amidohydro"/>
    <property type="match status" value="1"/>
</dbReference>
<dbReference type="NCBIfam" id="TIGR01891">
    <property type="entry name" value="amidohydrolases"/>
    <property type="match status" value="1"/>
</dbReference>
<dbReference type="AlphaFoldDB" id="H3KCL0"/>
<proteinExistence type="predicted"/>
<dbReference type="InterPro" id="IPR052030">
    <property type="entry name" value="Peptidase_M20/M20A_hydrolases"/>
</dbReference>
<name>H3KCL0_9BURK</name>
<dbReference type="GO" id="GO:0046657">
    <property type="term" value="P:folic acid catabolic process"/>
    <property type="evidence" value="ECO:0007669"/>
    <property type="project" value="TreeGrafter"/>
</dbReference>
<keyword evidence="1 3" id="KW-0378">Hydrolase</keyword>
<evidence type="ECO:0000313" key="3">
    <source>
        <dbReference type="EMBL" id="EHY32156.1"/>
    </source>
</evidence>
<keyword evidence="2" id="KW-0479">Metal-binding</keyword>
<dbReference type="InterPro" id="IPR036264">
    <property type="entry name" value="Bact_exopeptidase_dim_dom"/>
</dbReference>
<evidence type="ECO:0000256" key="1">
    <source>
        <dbReference type="ARBA" id="ARBA00022801"/>
    </source>
</evidence>
<feature type="binding site" evidence="2">
    <location>
        <position position="141"/>
    </location>
    <ligand>
        <name>Mn(2+)</name>
        <dbReference type="ChEBI" id="CHEBI:29035"/>
        <label>2</label>
    </ligand>
</feature>
<sequence length="424" mass="45008">MTDIITQMVADRRHLHQHPEEGWCEFQTTHFVVERLKALGFEVLLGTDVILPEAVMGRDPAKVEKAMEDARAAGVPESFLEATGGYTGALGVWKTGRPGPVTALRFDIDCLAIEETSDPAHIPNAEGFRSKVPGMSHACGHDGHTAVGLGAAAWVAAHAEELTGTVKLIFQPAEEGVRGAAAMAARGIVDDVDWFAGAHIGCSAKLHEVGVSHHGYLATTKFDLDITGVPCAAGSPENGKSALMCGAALCMSLGSLPGHSQGITRVQIGKFVSGTGRNIVAEHTSMLLEVRGESTEINDYMAAGVERTVAGLCAAYGCTYSLRRVGEAVTYKGDEEAVELVKDAARAVPTVTSVVDMNAKVGSEDCTMLIRRVQAHGGKAVFFYFGCEHHGHHKPDFDIQDTASLRDGWGVFTGFLARTNGRKA</sequence>
<dbReference type="Pfam" id="PF01546">
    <property type="entry name" value="Peptidase_M20"/>
    <property type="match status" value="1"/>
</dbReference>
<dbReference type="EMBL" id="AFBQ01000053">
    <property type="protein sequence ID" value="EHY32156.1"/>
    <property type="molecule type" value="Genomic_DNA"/>
</dbReference>
<accession>H3KCL0</accession>
<keyword evidence="2" id="KW-0464">Manganese</keyword>